<feature type="chain" id="PRO_5007803149" evidence="1">
    <location>
        <begin position="19"/>
        <end position="91"/>
    </location>
</feature>
<sequence>MKSSVALLALGATSLTMAAPFQSEENVSLKPRNEIFARKVCWVENGMSCYYGDDVCYYHSCWNCKCKATYWGRELKRRNCTNKIDTDCNWL</sequence>
<evidence type="ECO:0000256" key="1">
    <source>
        <dbReference type="SAM" id="SignalP"/>
    </source>
</evidence>
<evidence type="ECO:0000313" key="2">
    <source>
        <dbReference type="EMBL" id="KXH43235.1"/>
    </source>
</evidence>
<feature type="signal peptide" evidence="1">
    <location>
        <begin position="1"/>
        <end position="18"/>
    </location>
</feature>
<keyword evidence="3" id="KW-1185">Reference proteome</keyword>
<dbReference type="AlphaFoldDB" id="A0A135T539"/>
<organism evidence="2 3">
    <name type="scientific">Colletotrichum nymphaeae SA-01</name>
    <dbReference type="NCBI Taxonomy" id="1460502"/>
    <lineage>
        <taxon>Eukaryota</taxon>
        <taxon>Fungi</taxon>
        <taxon>Dikarya</taxon>
        <taxon>Ascomycota</taxon>
        <taxon>Pezizomycotina</taxon>
        <taxon>Sordariomycetes</taxon>
        <taxon>Hypocreomycetidae</taxon>
        <taxon>Glomerellales</taxon>
        <taxon>Glomerellaceae</taxon>
        <taxon>Colletotrichum</taxon>
        <taxon>Colletotrichum acutatum species complex</taxon>
    </lineage>
</organism>
<comment type="caution">
    <text evidence="2">The sequence shown here is derived from an EMBL/GenBank/DDBJ whole genome shotgun (WGS) entry which is preliminary data.</text>
</comment>
<accession>A0A135T539</accession>
<protein>
    <submittedName>
        <fullName evidence="2">Uncharacterized protein</fullName>
    </submittedName>
</protein>
<evidence type="ECO:0000313" key="3">
    <source>
        <dbReference type="Proteomes" id="UP000070054"/>
    </source>
</evidence>
<name>A0A135T539_9PEZI</name>
<proteinExistence type="predicted"/>
<gene>
    <name evidence="2" type="ORF">CNYM01_03210</name>
</gene>
<reference evidence="2 3" key="1">
    <citation type="submission" date="2014-02" db="EMBL/GenBank/DDBJ databases">
        <title>The genome sequence of Colletotrichum nymphaeae SA-01.</title>
        <authorList>
            <person name="Baroncelli R."/>
            <person name="Thon M.R."/>
        </authorList>
    </citation>
    <scope>NUCLEOTIDE SEQUENCE [LARGE SCALE GENOMIC DNA]</scope>
    <source>
        <strain evidence="2 3">SA-01</strain>
    </source>
</reference>
<keyword evidence="1" id="KW-0732">Signal</keyword>
<dbReference type="Proteomes" id="UP000070054">
    <property type="component" value="Unassembled WGS sequence"/>
</dbReference>
<dbReference type="EMBL" id="JEMN01001239">
    <property type="protein sequence ID" value="KXH43235.1"/>
    <property type="molecule type" value="Genomic_DNA"/>
</dbReference>